<dbReference type="PROSITE" id="PS51898">
    <property type="entry name" value="TYR_RECOMBINASE"/>
    <property type="match status" value="1"/>
</dbReference>
<dbReference type="PANTHER" id="PTHR35617">
    <property type="entry name" value="PHAGE_INTEGRASE DOMAIN-CONTAINING PROTEIN"/>
    <property type="match status" value="1"/>
</dbReference>
<reference evidence="4" key="1">
    <citation type="submission" date="2022-03" db="EMBL/GenBank/DDBJ databases">
        <authorList>
            <person name="Sayadi A."/>
        </authorList>
    </citation>
    <scope>NUCLEOTIDE SEQUENCE</scope>
</reference>
<keyword evidence="5" id="KW-1185">Reference proteome</keyword>
<evidence type="ECO:0000256" key="2">
    <source>
        <dbReference type="ARBA" id="ARBA00023172"/>
    </source>
</evidence>
<dbReference type="Proteomes" id="UP001152888">
    <property type="component" value="Unassembled WGS sequence"/>
</dbReference>
<dbReference type="PANTHER" id="PTHR35617:SF3">
    <property type="entry name" value="CORE-BINDING (CB) DOMAIN-CONTAINING PROTEIN"/>
    <property type="match status" value="1"/>
</dbReference>
<accession>A0A9P0JIB3</accession>
<dbReference type="Gene3D" id="1.10.150.130">
    <property type="match status" value="1"/>
</dbReference>
<dbReference type="InterPro" id="IPR010998">
    <property type="entry name" value="Integrase_recombinase_N"/>
</dbReference>
<organism evidence="4 5">
    <name type="scientific">Acanthoscelides obtectus</name>
    <name type="common">Bean weevil</name>
    <name type="synonym">Bruchus obtectus</name>
    <dbReference type="NCBI Taxonomy" id="200917"/>
    <lineage>
        <taxon>Eukaryota</taxon>
        <taxon>Metazoa</taxon>
        <taxon>Ecdysozoa</taxon>
        <taxon>Arthropoda</taxon>
        <taxon>Hexapoda</taxon>
        <taxon>Insecta</taxon>
        <taxon>Pterygota</taxon>
        <taxon>Neoptera</taxon>
        <taxon>Endopterygota</taxon>
        <taxon>Coleoptera</taxon>
        <taxon>Polyphaga</taxon>
        <taxon>Cucujiformia</taxon>
        <taxon>Chrysomeloidea</taxon>
        <taxon>Chrysomelidae</taxon>
        <taxon>Bruchinae</taxon>
        <taxon>Bruchini</taxon>
        <taxon>Acanthoscelides</taxon>
    </lineage>
</organism>
<dbReference type="GO" id="GO:0006310">
    <property type="term" value="P:DNA recombination"/>
    <property type="evidence" value="ECO:0007669"/>
    <property type="project" value="UniProtKB-KW"/>
</dbReference>
<dbReference type="InterPro" id="IPR011010">
    <property type="entry name" value="DNA_brk_join_enz"/>
</dbReference>
<comment type="caution">
    <text evidence="4">The sequence shown here is derived from an EMBL/GenBank/DDBJ whole genome shotgun (WGS) entry which is preliminary data.</text>
</comment>
<protein>
    <recommendedName>
        <fullName evidence="3">Tyr recombinase domain-containing protein</fullName>
    </recommendedName>
</protein>
<proteinExistence type="predicted"/>
<dbReference type="InterPro" id="IPR013762">
    <property type="entry name" value="Integrase-like_cat_sf"/>
</dbReference>
<evidence type="ECO:0000313" key="4">
    <source>
        <dbReference type="EMBL" id="CAH1955087.1"/>
    </source>
</evidence>
<dbReference type="AlphaFoldDB" id="A0A9P0JIB3"/>
<dbReference type="CDD" id="cd00397">
    <property type="entry name" value="DNA_BRE_C"/>
    <property type="match status" value="1"/>
</dbReference>
<keyword evidence="2" id="KW-0233">DNA recombination</keyword>
<keyword evidence="1" id="KW-0238">DNA-binding</keyword>
<feature type="domain" description="Tyr recombinase" evidence="3">
    <location>
        <begin position="92"/>
        <end position="298"/>
    </location>
</feature>
<dbReference type="EMBL" id="CAKOFQ010006658">
    <property type="protein sequence ID" value="CAH1955087.1"/>
    <property type="molecule type" value="Genomic_DNA"/>
</dbReference>
<dbReference type="OrthoDB" id="5960276at2759"/>
<dbReference type="GO" id="GO:0015074">
    <property type="term" value="P:DNA integration"/>
    <property type="evidence" value="ECO:0007669"/>
    <property type="project" value="InterPro"/>
</dbReference>
<dbReference type="Pfam" id="PF00589">
    <property type="entry name" value="Phage_integrase"/>
    <property type="match status" value="1"/>
</dbReference>
<name>A0A9P0JIB3_ACAOB</name>
<evidence type="ECO:0000256" key="1">
    <source>
        <dbReference type="ARBA" id="ARBA00023125"/>
    </source>
</evidence>
<sequence length="304" mass="34709">MMNSLSDNTISQYNCSLRLWWEFCQLRDIFPFKYDVPNIISFLQQVMNTSNNTYSSFNSHRAALSLITSSDLGTNTEVKRFMKGIFRTRPPRPRYNFTWNPQDVLKFLNKPPDKDLRSVSCKLVALLVLATGQRIQTVALIRYPNIKFSTSGADIQIPDFVKTSGPKTLQPKLSLPYFHECPNLCVASCLHQYLELTKPLRPADCDKLFLTFNKPHGPATKQTLSRWVKNTMAKAGIDTNMFKPHSSRHASTSCALRQGVHIDAIRRSAGWSQDSQTFARFYNRPLVEKDNYLTSVLNLLSSET</sequence>
<gene>
    <name evidence="4" type="ORF">ACAOBT_LOCUS892</name>
</gene>
<evidence type="ECO:0000259" key="3">
    <source>
        <dbReference type="PROSITE" id="PS51898"/>
    </source>
</evidence>
<dbReference type="SUPFAM" id="SSF56349">
    <property type="entry name" value="DNA breaking-rejoining enzymes"/>
    <property type="match status" value="1"/>
</dbReference>
<dbReference type="GO" id="GO:0003677">
    <property type="term" value="F:DNA binding"/>
    <property type="evidence" value="ECO:0007669"/>
    <property type="project" value="UniProtKB-KW"/>
</dbReference>
<evidence type="ECO:0000313" key="5">
    <source>
        <dbReference type="Proteomes" id="UP001152888"/>
    </source>
</evidence>
<dbReference type="Gene3D" id="1.10.443.10">
    <property type="entry name" value="Intergrase catalytic core"/>
    <property type="match status" value="1"/>
</dbReference>
<dbReference type="InterPro" id="IPR002104">
    <property type="entry name" value="Integrase_catalytic"/>
</dbReference>